<dbReference type="Proteomes" id="UP000647241">
    <property type="component" value="Unassembled WGS sequence"/>
</dbReference>
<keyword evidence="2" id="KW-1185">Reference proteome</keyword>
<evidence type="ECO:0000313" key="2">
    <source>
        <dbReference type="Proteomes" id="UP000647241"/>
    </source>
</evidence>
<name>A0A917M8S2_9BACT</name>
<dbReference type="EMBL" id="BMGT01000004">
    <property type="protein sequence ID" value="GGG86449.1"/>
    <property type="molecule type" value="Genomic_DNA"/>
</dbReference>
<dbReference type="AlphaFoldDB" id="A0A917M8S2"/>
<sequence>MLAILSYLTRSGQPKNASLSVASAQMLLSQSQQASDVAIPKYGAEHQTFALEVHSGTGQLLQSATIERYRSREPERSAAKAYDPHGTLLAGRWQNSVTGSASYTRKGGFIRHRQTKPAIPQIADAWTAVPDAAEFEAWSGGAADVAVHQERETYELTYRPSVAPHLLSASLVISRDTKLPIAETFRLREGRQTREYQFRRLTYEILPAVKTLDSNFEPDPSLVAQPSGPATVNGAHITLEALQLLNDLGPDIEQVVNVERHPGGAVEVSGVFSTSKEKQDVVRAFRSLQAGDGLFLKLHSSDEPFPSSSKPSSVNPISIEAQTISGTSIPFEEGLRSALSREGVSITDLGPKVVERANAIAGLGAQLHREAWNIAQIASRDFSPDDLRSMNAEDRAIWLALLDRQLWIFRKQLTSLDSEMHGLLPPQALSTQTNSLPLQAADIRELDTAALNLSHDAERLDRLIAAGFTLTSSGPPPGDNPATIAQIIASLDAEEKQLQGTIERLQSPSRIEADR</sequence>
<reference evidence="1" key="2">
    <citation type="submission" date="2020-09" db="EMBL/GenBank/DDBJ databases">
        <authorList>
            <person name="Sun Q."/>
            <person name="Zhou Y."/>
        </authorList>
    </citation>
    <scope>NUCLEOTIDE SEQUENCE</scope>
    <source>
        <strain evidence="1">CGMCC 1.12997</strain>
    </source>
</reference>
<organism evidence="1 2">
    <name type="scientific">Edaphobacter dinghuensis</name>
    <dbReference type="NCBI Taxonomy" id="1560005"/>
    <lineage>
        <taxon>Bacteria</taxon>
        <taxon>Pseudomonadati</taxon>
        <taxon>Acidobacteriota</taxon>
        <taxon>Terriglobia</taxon>
        <taxon>Terriglobales</taxon>
        <taxon>Acidobacteriaceae</taxon>
        <taxon>Edaphobacter</taxon>
    </lineage>
</organism>
<comment type="caution">
    <text evidence="1">The sequence shown here is derived from an EMBL/GenBank/DDBJ whole genome shotgun (WGS) entry which is preliminary data.</text>
</comment>
<gene>
    <name evidence="1" type="ORF">GCM10011585_32980</name>
</gene>
<protein>
    <submittedName>
        <fullName evidence="1">Uncharacterized protein</fullName>
    </submittedName>
</protein>
<proteinExistence type="predicted"/>
<accession>A0A917M8S2</accession>
<evidence type="ECO:0000313" key="1">
    <source>
        <dbReference type="EMBL" id="GGG86449.1"/>
    </source>
</evidence>
<reference evidence="1" key="1">
    <citation type="journal article" date="2014" name="Int. J. Syst. Evol. Microbiol.">
        <title>Complete genome sequence of Corynebacterium casei LMG S-19264T (=DSM 44701T), isolated from a smear-ripened cheese.</title>
        <authorList>
            <consortium name="US DOE Joint Genome Institute (JGI-PGF)"/>
            <person name="Walter F."/>
            <person name="Albersmeier A."/>
            <person name="Kalinowski J."/>
            <person name="Ruckert C."/>
        </authorList>
    </citation>
    <scope>NUCLEOTIDE SEQUENCE</scope>
    <source>
        <strain evidence="1">CGMCC 1.12997</strain>
    </source>
</reference>